<dbReference type="SUPFAM" id="SSF46458">
    <property type="entry name" value="Globin-like"/>
    <property type="match status" value="1"/>
</dbReference>
<dbReference type="EC" id="1.14.12.17" evidence="3"/>
<evidence type="ECO:0000259" key="13">
    <source>
        <dbReference type="PROSITE" id="PS01033"/>
    </source>
</evidence>
<keyword evidence="5" id="KW-0349">Heme</keyword>
<proteinExistence type="inferred from homology"/>
<feature type="signal peptide" evidence="12">
    <location>
        <begin position="1"/>
        <end position="28"/>
    </location>
</feature>
<dbReference type="PROSITE" id="PS01033">
    <property type="entry name" value="GLOBIN"/>
    <property type="match status" value="1"/>
</dbReference>
<organism evidence="15">
    <name type="scientific">Pseudo-nitzschia australis</name>
    <dbReference type="NCBI Taxonomy" id="44445"/>
    <lineage>
        <taxon>Eukaryota</taxon>
        <taxon>Sar</taxon>
        <taxon>Stramenopiles</taxon>
        <taxon>Ochrophyta</taxon>
        <taxon>Bacillariophyta</taxon>
        <taxon>Bacillariophyceae</taxon>
        <taxon>Bacillariophycidae</taxon>
        <taxon>Bacillariales</taxon>
        <taxon>Bacillariaceae</taxon>
        <taxon>Pseudo-nitzschia</taxon>
    </lineage>
</organism>
<evidence type="ECO:0000256" key="1">
    <source>
        <dbReference type="ARBA" id="ARBA00001970"/>
    </source>
</evidence>
<dbReference type="InterPro" id="IPR017927">
    <property type="entry name" value="FAD-bd_FR_type"/>
</dbReference>
<evidence type="ECO:0000256" key="11">
    <source>
        <dbReference type="ARBA" id="ARBA00049433"/>
    </source>
</evidence>
<dbReference type="SUPFAM" id="SSF52343">
    <property type="entry name" value="Ferredoxin reductase-like, C-terminal NADP-linked domain"/>
    <property type="match status" value="1"/>
</dbReference>
<dbReference type="Gene3D" id="3.40.50.80">
    <property type="entry name" value="Nucleotide-binding domain of ferredoxin-NADP reductase (FNR) module"/>
    <property type="match status" value="1"/>
</dbReference>
<keyword evidence="4" id="KW-0216">Detoxification</keyword>
<dbReference type="InterPro" id="IPR008333">
    <property type="entry name" value="Cbr1-like_FAD-bd_dom"/>
</dbReference>
<dbReference type="GO" id="GO:0009636">
    <property type="term" value="P:response to toxic substance"/>
    <property type="evidence" value="ECO:0007669"/>
    <property type="project" value="UniProtKB-KW"/>
</dbReference>
<reference evidence="15" key="1">
    <citation type="submission" date="2021-01" db="EMBL/GenBank/DDBJ databases">
        <authorList>
            <person name="Corre E."/>
            <person name="Pelletier E."/>
            <person name="Niang G."/>
            <person name="Scheremetjew M."/>
            <person name="Finn R."/>
            <person name="Kale V."/>
            <person name="Holt S."/>
            <person name="Cochrane G."/>
            <person name="Meng A."/>
            <person name="Brown T."/>
            <person name="Cohen L."/>
        </authorList>
    </citation>
    <scope>NUCLEOTIDE SEQUENCE</scope>
    <source>
        <strain evidence="15">10249 10 AB</strain>
    </source>
</reference>
<name>A0A6U9Z5W8_9STRA</name>
<evidence type="ECO:0000256" key="9">
    <source>
        <dbReference type="ARBA" id="ARBA00023027"/>
    </source>
</evidence>
<dbReference type="EMBL" id="HBIX01015591">
    <property type="protein sequence ID" value="CAE0718559.1"/>
    <property type="molecule type" value="Transcribed_RNA"/>
</dbReference>
<keyword evidence="6" id="KW-0479">Metal-binding</keyword>
<evidence type="ECO:0000256" key="10">
    <source>
        <dbReference type="ARBA" id="ARBA00048649"/>
    </source>
</evidence>
<dbReference type="InterPro" id="IPR012292">
    <property type="entry name" value="Globin/Proto"/>
</dbReference>
<sequence length="482" mass="52104">MTFHPRFPPCGVFIRFIFLSAIFKTSIAMTVPKCPASGASSTPESKCPFTGPTKVMSYPNAAKTNDKGIITGLTNKRSSDGMGLPDAISPSNIDLIVATAPVVAPRMLDITKCFYTNVLGKHPELLQFFNPAHNVPVSDHQPKALAASVVAYATNITDLSPLLVPGGAVEAICNRHVALSLYPMQYVVVHENLMNAIGEILGDIVTPEIAGAWSEAVLFLAKVFIDKEEAIYKKIEEREGGWSGFAEFEVSKIKDMTADGLVKQVSFKPPAGSPLEGKNFDFTAGQYISLQIDIDGDGRTAPRHYTCTSPVGADYLQCTIKKNRGGKMSTYVHEYLEVGHKVTLATPVGVFTAPETPTPAVLMSAGIGVTPMVNLQRNLGENVKLVVNVCRSEENHAYKEFFEEAGSDTLFKYTSLTGRPTANELAQETIDKAGTDNEFYVCGPEFWMSDIQDALVSKGAKKVICEVFGSQLATGCPFFTSS</sequence>
<feature type="domain" description="FAD-binding FR-type" evidence="14">
    <location>
        <begin position="243"/>
        <end position="354"/>
    </location>
</feature>
<dbReference type="GO" id="GO:0019825">
    <property type="term" value="F:oxygen binding"/>
    <property type="evidence" value="ECO:0007669"/>
    <property type="project" value="InterPro"/>
</dbReference>
<dbReference type="Pfam" id="PF00970">
    <property type="entry name" value="FAD_binding_6"/>
    <property type="match status" value="1"/>
</dbReference>
<evidence type="ECO:0000256" key="5">
    <source>
        <dbReference type="ARBA" id="ARBA00022617"/>
    </source>
</evidence>
<dbReference type="InterPro" id="IPR039261">
    <property type="entry name" value="FNR_nucleotide-bd"/>
</dbReference>
<evidence type="ECO:0000256" key="4">
    <source>
        <dbReference type="ARBA" id="ARBA00022575"/>
    </source>
</evidence>
<evidence type="ECO:0000256" key="3">
    <source>
        <dbReference type="ARBA" id="ARBA00012229"/>
    </source>
</evidence>
<dbReference type="GO" id="GO:0071500">
    <property type="term" value="P:cellular response to nitrosative stress"/>
    <property type="evidence" value="ECO:0007669"/>
    <property type="project" value="TreeGrafter"/>
</dbReference>
<dbReference type="CDD" id="cd08922">
    <property type="entry name" value="FHb-globin"/>
    <property type="match status" value="1"/>
</dbReference>
<comment type="catalytic activity">
    <reaction evidence="10">
        <text>2 nitric oxide + NADH + 2 O2 = 2 nitrate + NAD(+) + H(+)</text>
        <dbReference type="Rhea" id="RHEA:19469"/>
        <dbReference type="ChEBI" id="CHEBI:15378"/>
        <dbReference type="ChEBI" id="CHEBI:15379"/>
        <dbReference type="ChEBI" id="CHEBI:16480"/>
        <dbReference type="ChEBI" id="CHEBI:17632"/>
        <dbReference type="ChEBI" id="CHEBI:57540"/>
        <dbReference type="ChEBI" id="CHEBI:57945"/>
        <dbReference type="EC" id="1.14.12.17"/>
    </reaction>
</comment>
<dbReference type="SUPFAM" id="SSF63380">
    <property type="entry name" value="Riboflavin synthase domain-like"/>
    <property type="match status" value="1"/>
</dbReference>
<accession>A0A6U9Z5W8</accession>
<feature type="domain" description="Globin" evidence="13">
    <location>
        <begin position="87"/>
        <end position="229"/>
    </location>
</feature>
<dbReference type="InterPro" id="IPR000971">
    <property type="entry name" value="Globin"/>
</dbReference>
<evidence type="ECO:0000256" key="8">
    <source>
        <dbReference type="ARBA" id="ARBA00023004"/>
    </source>
</evidence>
<dbReference type="EMBL" id="HBIX01015594">
    <property type="protein sequence ID" value="CAE0718562.1"/>
    <property type="molecule type" value="Transcribed_RNA"/>
</dbReference>
<dbReference type="InterPro" id="IPR009050">
    <property type="entry name" value="Globin-like_sf"/>
</dbReference>
<evidence type="ECO:0000256" key="7">
    <source>
        <dbReference type="ARBA" id="ARBA00022857"/>
    </source>
</evidence>
<dbReference type="PANTHER" id="PTHR43396:SF3">
    <property type="entry name" value="FLAVOHEMOPROTEIN"/>
    <property type="match status" value="1"/>
</dbReference>
<dbReference type="GO" id="GO:0046210">
    <property type="term" value="P:nitric oxide catabolic process"/>
    <property type="evidence" value="ECO:0007669"/>
    <property type="project" value="TreeGrafter"/>
</dbReference>
<comment type="similarity">
    <text evidence="2">In the C-terminal section; belongs to the flavoprotein pyridine nucleotide cytochrome reductase family.</text>
</comment>
<evidence type="ECO:0000313" key="16">
    <source>
        <dbReference type="EMBL" id="CAE0718562.1"/>
    </source>
</evidence>
<keyword evidence="9" id="KW-0520">NAD</keyword>
<dbReference type="GO" id="GO:0046872">
    <property type="term" value="F:metal ion binding"/>
    <property type="evidence" value="ECO:0007669"/>
    <property type="project" value="UniProtKB-KW"/>
</dbReference>
<dbReference type="AlphaFoldDB" id="A0A6U9Z5W8"/>
<dbReference type="GO" id="GO:0008941">
    <property type="term" value="F:nitric oxide dioxygenase NAD(P)H activity"/>
    <property type="evidence" value="ECO:0007669"/>
    <property type="project" value="UniProtKB-EC"/>
</dbReference>
<keyword evidence="8" id="KW-0408">Iron</keyword>
<keyword evidence="12" id="KW-0732">Signal</keyword>
<protein>
    <recommendedName>
        <fullName evidence="3">nitric oxide dioxygenase</fullName>
        <ecNumber evidence="3">1.14.12.17</ecNumber>
    </recommendedName>
</protein>
<evidence type="ECO:0000313" key="15">
    <source>
        <dbReference type="EMBL" id="CAE0718559.1"/>
    </source>
</evidence>
<evidence type="ECO:0000259" key="14">
    <source>
        <dbReference type="PROSITE" id="PS51384"/>
    </source>
</evidence>
<dbReference type="GO" id="GO:0071949">
    <property type="term" value="F:FAD binding"/>
    <property type="evidence" value="ECO:0007669"/>
    <property type="project" value="TreeGrafter"/>
</dbReference>
<comment type="catalytic activity">
    <reaction evidence="11">
        <text>2 nitric oxide + NADPH + 2 O2 = 2 nitrate + NADP(+) + H(+)</text>
        <dbReference type="Rhea" id="RHEA:19465"/>
        <dbReference type="ChEBI" id="CHEBI:15378"/>
        <dbReference type="ChEBI" id="CHEBI:15379"/>
        <dbReference type="ChEBI" id="CHEBI:16480"/>
        <dbReference type="ChEBI" id="CHEBI:17632"/>
        <dbReference type="ChEBI" id="CHEBI:57783"/>
        <dbReference type="ChEBI" id="CHEBI:58349"/>
        <dbReference type="EC" id="1.14.12.17"/>
    </reaction>
</comment>
<comment type="cofactor">
    <cofactor evidence="1">
        <name>heme b</name>
        <dbReference type="ChEBI" id="CHEBI:60344"/>
    </cofactor>
</comment>
<evidence type="ECO:0000256" key="12">
    <source>
        <dbReference type="SAM" id="SignalP"/>
    </source>
</evidence>
<feature type="chain" id="PRO_5035586190" description="nitric oxide dioxygenase" evidence="12">
    <location>
        <begin position="29"/>
        <end position="482"/>
    </location>
</feature>
<keyword evidence="7" id="KW-0521">NADP</keyword>
<dbReference type="Gene3D" id="2.40.30.10">
    <property type="entry name" value="Translation factors"/>
    <property type="match status" value="1"/>
</dbReference>
<dbReference type="Pfam" id="PF00042">
    <property type="entry name" value="Globin"/>
    <property type="match status" value="1"/>
</dbReference>
<dbReference type="GO" id="GO:0020037">
    <property type="term" value="F:heme binding"/>
    <property type="evidence" value="ECO:0007669"/>
    <property type="project" value="InterPro"/>
</dbReference>
<dbReference type="PANTHER" id="PTHR43396">
    <property type="entry name" value="FLAVOHEMOPROTEIN"/>
    <property type="match status" value="1"/>
</dbReference>
<gene>
    <name evidence="15" type="ORF">PAUS00366_LOCUS11313</name>
    <name evidence="16" type="ORF">PAUS00366_LOCUS11316</name>
</gene>
<dbReference type="PROSITE" id="PS51384">
    <property type="entry name" value="FAD_FR"/>
    <property type="match status" value="1"/>
</dbReference>
<dbReference type="Gene3D" id="1.10.490.10">
    <property type="entry name" value="Globins"/>
    <property type="match status" value="1"/>
</dbReference>
<evidence type="ECO:0000256" key="6">
    <source>
        <dbReference type="ARBA" id="ARBA00022723"/>
    </source>
</evidence>
<evidence type="ECO:0000256" key="2">
    <source>
        <dbReference type="ARBA" id="ARBA00006401"/>
    </source>
</evidence>
<dbReference type="InterPro" id="IPR017938">
    <property type="entry name" value="Riboflavin_synthase-like_b-brl"/>
</dbReference>